<dbReference type="AlphaFoldDB" id="A0ABD2Z164"/>
<dbReference type="Proteomes" id="UP001630127">
    <property type="component" value="Unassembled WGS sequence"/>
</dbReference>
<proteinExistence type="predicted"/>
<sequence length="332" mass="37833">MRPAASTTITWNQAFPFCCYGGSFSAQQAPPPLPPYLLQNITTSNNRRRLHQQHHHLSFRLLRLHQQHHQQHQHQHLSFRGTTINATSLPSSPSPAYLDEEDVVSFLDPPKQLIPLDPSCYNPASYLWKKIEDIPEERRHRLLSLLKPRLISQAWEIAGTRYDDPKLAVKSASNLLSDGDDAIPLELWNCRTSGGPLAIAWMNFFKKALFYSKERKPYGRFIGGSLMEGISNSFFPLYFMVRECNEVMSTEQPCNLAYEFGDGILDLSDYPQGFPKPGKHPWPFCDQVVVYVRHLGPGVLVGQAWQEGEALEQVPKKLFGEILMVKDFSARI</sequence>
<gene>
    <name evidence="1" type="ORF">ACH5RR_024250</name>
</gene>
<comment type="caution">
    <text evidence="1">The sequence shown here is derived from an EMBL/GenBank/DDBJ whole genome shotgun (WGS) entry which is preliminary data.</text>
</comment>
<dbReference type="PANTHER" id="PTHR37201:SF1">
    <property type="entry name" value="WD REPEAT PROTEIN"/>
    <property type="match status" value="1"/>
</dbReference>
<name>A0ABD2Z164_9GENT</name>
<evidence type="ECO:0000313" key="1">
    <source>
        <dbReference type="EMBL" id="KAL3511533.1"/>
    </source>
</evidence>
<accession>A0ABD2Z164</accession>
<keyword evidence="2" id="KW-1185">Reference proteome</keyword>
<protein>
    <submittedName>
        <fullName evidence="1">Uncharacterized protein</fullName>
    </submittedName>
</protein>
<reference evidence="1 2" key="1">
    <citation type="submission" date="2024-11" db="EMBL/GenBank/DDBJ databases">
        <title>A near-complete genome assembly of Cinchona calisaya.</title>
        <authorList>
            <person name="Lian D.C."/>
            <person name="Zhao X.W."/>
            <person name="Wei L."/>
        </authorList>
    </citation>
    <scope>NUCLEOTIDE SEQUENCE [LARGE SCALE GENOMIC DNA]</scope>
    <source>
        <tissue evidence="1">Nenye</tissue>
    </source>
</reference>
<dbReference type="PANTHER" id="PTHR37201">
    <property type="entry name" value="WD REPEAT PROTEIN"/>
    <property type="match status" value="1"/>
</dbReference>
<evidence type="ECO:0000313" key="2">
    <source>
        <dbReference type="Proteomes" id="UP001630127"/>
    </source>
</evidence>
<organism evidence="1 2">
    <name type="scientific">Cinchona calisaya</name>
    <dbReference type="NCBI Taxonomy" id="153742"/>
    <lineage>
        <taxon>Eukaryota</taxon>
        <taxon>Viridiplantae</taxon>
        <taxon>Streptophyta</taxon>
        <taxon>Embryophyta</taxon>
        <taxon>Tracheophyta</taxon>
        <taxon>Spermatophyta</taxon>
        <taxon>Magnoliopsida</taxon>
        <taxon>eudicotyledons</taxon>
        <taxon>Gunneridae</taxon>
        <taxon>Pentapetalae</taxon>
        <taxon>asterids</taxon>
        <taxon>lamiids</taxon>
        <taxon>Gentianales</taxon>
        <taxon>Rubiaceae</taxon>
        <taxon>Cinchonoideae</taxon>
        <taxon>Cinchoneae</taxon>
        <taxon>Cinchona</taxon>
    </lineage>
</organism>
<dbReference type="EMBL" id="JBJUIK010000011">
    <property type="protein sequence ID" value="KAL3511533.1"/>
    <property type="molecule type" value="Genomic_DNA"/>
</dbReference>